<accession>A0ABD1EIW1</accession>
<sequence length="297" mass="35309">MGDRLQNYFRTVRANKKFCPESYENSEGRDRSVQPNGGSITIYVHYSYTKILHTRIEEVLKTVKQNFLFDFYSHLQKDKTTKTHNNFIKRDEDYSKKVRQEDLDLYDGKLRSYKSATKQYETIWNVEKNELFTENSSSDVSPKIAGFLKKFGFKPDTKFVLKELEKRRQWWSLVPFSHKLTCWFAKKGKRLFAVFPVFKPGRKHIRCSVSILWELLRAWKILKKIVSQDTFSATSPRYWWKYFTYLKDSYFGTPEETNEGIKLTNNGRMIFAILFIKNGVDYSLLINRKRPTTTPNP</sequence>
<protein>
    <submittedName>
        <fullName evidence="1">Uncharacterized protein</fullName>
    </submittedName>
</protein>
<dbReference type="Proteomes" id="UP001566132">
    <property type="component" value="Unassembled WGS sequence"/>
</dbReference>
<reference evidence="1 2" key="1">
    <citation type="submission" date="2024-05" db="EMBL/GenBank/DDBJ databases">
        <title>Genetic variation in Jamaican populations of the coffee berry borer (Hypothenemus hampei).</title>
        <authorList>
            <person name="Errbii M."/>
            <person name="Myrie A."/>
        </authorList>
    </citation>
    <scope>NUCLEOTIDE SEQUENCE [LARGE SCALE GENOMIC DNA]</scope>
    <source>
        <strain evidence="1">JA-Hopewell-2020-01-JO</strain>
        <tissue evidence="1">Whole body</tissue>
    </source>
</reference>
<dbReference type="EMBL" id="JBDJPC010000007">
    <property type="protein sequence ID" value="KAL1494422.1"/>
    <property type="molecule type" value="Genomic_DNA"/>
</dbReference>
<gene>
    <name evidence="1" type="ORF">ABEB36_010021</name>
</gene>
<comment type="caution">
    <text evidence="1">The sequence shown here is derived from an EMBL/GenBank/DDBJ whole genome shotgun (WGS) entry which is preliminary data.</text>
</comment>
<name>A0ABD1EIW1_HYPHA</name>
<evidence type="ECO:0000313" key="2">
    <source>
        <dbReference type="Proteomes" id="UP001566132"/>
    </source>
</evidence>
<dbReference type="AlphaFoldDB" id="A0ABD1EIW1"/>
<evidence type="ECO:0000313" key="1">
    <source>
        <dbReference type="EMBL" id="KAL1494422.1"/>
    </source>
</evidence>
<organism evidence="1 2">
    <name type="scientific">Hypothenemus hampei</name>
    <name type="common">Coffee berry borer</name>
    <dbReference type="NCBI Taxonomy" id="57062"/>
    <lineage>
        <taxon>Eukaryota</taxon>
        <taxon>Metazoa</taxon>
        <taxon>Ecdysozoa</taxon>
        <taxon>Arthropoda</taxon>
        <taxon>Hexapoda</taxon>
        <taxon>Insecta</taxon>
        <taxon>Pterygota</taxon>
        <taxon>Neoptera</taxon>
        <taxon>Endopterygota</taxon>
        <taxon>Coleoptera</taxon>
        <taxon>Polyphaga</taxon>
        <taxon>Cucujiformia</taxon>
        <taxon>Curculionidae</taxon>
        <taxon>Scolytinae</taxon>
        <taxon>Hypothenemus</taxon>
    </lineage>
</organism>
<proteinExistence type="predicted"/>
<keyword evidence="2" id="KW-1185">Reference proteome</keyword>